<evidence type="ECO:0000313" key="5">
    <source>
        <dbReference type="WBParaSite" id="HPBE_0002437001-mRNA-1"/>
    </source>
</evidence>
<dbReference type="Proteomes" id="UP000050761">
    <property type="component" value="Unassembled WGS sequence"/>
</dbReference>
<organism evidence="4 5">
    <name type="scientific">Heligmosomoides polygyrus</name>
    <name type="common">Parasitic roundworm</name>
    <dbReference type="NCBI Taxonomy" id="6339"/>
    <lineage>
        <taxon>Eukaryota</taxon>
        <taxon>Metazoa</taxon>
        <taxon>Ecdysozoa</taxon>
        <taxon>Nematoda</taxon>
        <taxon>Chromadorea</taxon>
        <taxon>Rhabditida</taxon>
        <taxon>Rhabditina</taxon>
        <taxon>Rhabditomorpha</taxon>
        <taxon>Strongyloidea</taxon>
        <taxon>Heligmosomidae</taxon>
        <taxon>Heligmosomoides</taxon>
    </lineage>
</organism>
<dbReference type="OrthoDB" id="5901879at2759"/>
<evidence type="ECO:0000256" key="1">
    <source>
        <dbReference type="SAM" id="Coils"/>
    </source>
</evidence>
<evidence type="ECO:0000313" key="3">
    <source>
        <dbReference type="EMBL" id="VDP44600.1"/>
    </source>
</evidence>
<feature type="coiled-coil region" evidence="1">
    <location>
        <begin position="68"/>
        <end position="95"/>
    </location>
</feature>
<feature type="region of interest" description="Disordered" evidence="2">
    <location>
        <begin position="1"/>
        <end position="28"/>
    </location>
</feature>
<feature type="compositionally biased region" description="Basic and acidic residues" evidence="2">
    <location>
        <begin position="18"/>
        <end position="28"/>
    </location>
</feature>
<reference evidence="3 4" key="1">
    <citation type="submission" date="2018-11" db="EMBL/GenBank/DDBJ databases">
        <authorList>
            <consortium name="Pathogen Informatics"/>
        </authorList>
    </citation>
    <scope>NUCLEOTIDE SEQUENCE [LARGE SCALE GENOMIC DNA]</scope>
</reference>
<accession>A0A183GNV0</accession>
<keyword evidence="4" id="KW-1185">Reference proteome</keyword>
<dbReference type="AlphaFoldDB" id="A0A183GNV0"/>
<dbReference type="WBParaSite" id="HPBE_0002437001-mRNA-1">
    <property type="protein sequence ID" value="HPBE_0002437001-mRNA-1"/>
    <property type="gene ID" value="HPBE_0002437001"/>
</dbReference>
<sequence length="138" mass="15531">MSPSKSSQQKTSRNVAIGEERDQEHTPEEVTAALEQLQADKKTPGFLKMLMNHMLSVQQQLCLILAKNQQLQDLVAALREKNAKLKVALAETDKNDRAHRRQDNGSANIFSCVDEKERFRSVVIFCISARLPIGMLVL</sequence>
<keyword evidence="1" id="KW-0175">Coiled coil</keyword>
<feature type="compositionally biased region" description="Polar residues" evidence="2">
    <location>
        <begin position="1"/>
        <end position="14"/>
    </location>
</feature>
<reference evidence="5" key="2">
    <citation type="submission" date="2019-09" db="UniProtKB">
        <authorList>
            <consortium name="WormBaseParasite"/>
        </authorList>
    </citation>
    <scope>IDENTIFICATION</scope>
</reference>
<gene>
    <name evidence="3" type="ORF">HPBE_LOCUS24369</name>
</gene>
<evidence type="ECO:0000256" key="2">
    <source>
        <dbReference type="SAM" id="MobiDB-lite"/>
    </source>
</evidence>
<dbReference type="EMBL" id="UZAH01036239">
    <property type="protein sequence ID" value="VDP44600.1"/>
    <property type="molecule type" value="Genomic_DNA"/>
</dbReference>
<proteinExistence type="predicted"/>
<name>A0A183GNV0_HELPZ</name>
<protein>
    <submittedName>
        <fullName evidence="3 5">Uncharacterized protein</fullName>
    </submittedName>
</protein>
<accession>A0A3P8DMT2</accession>
<evidence type="ECO:0000313" key="4">
    <source>
        <dbReference type="Proteomes" id="UP000050761"/>
    </source>
</evidence>